<evidence type="ECO:0000313" key="2">
    <source>
        <dbReference type="EMBL" id="OCL95622.1"/>
    </source>
</evidence>
<keyword evidence="3" id="KW-1185">Reference proteome</keyword>
<dbReference type="RefSeq" id="WP_066184748.1">
    <property type="nucleotide sequence ID" value="NZ_CP035926.1"/>
</dbReference>
<keyword evidence="1" id="KW-0175">Coiled coil</keyword>
<evidence type="ECO:0000313" key="3">
    <source>
        <dbReference type="Proteomes" id="UP000092987"/>
    </source>
</evidence>
<protein>
    <submittedName>
        <fullName evidence="2">Uncharacterized protein</fullName>
    </submittedName>
</protein>
<feature type="coiled-coil region" evidence="1">
    <location>
        <begin position="174"/>
        <end position="211"/>
    </location>
</feature>
<proteinExistence type="predicted"/>
<accession>A0A1C7WT13</accession>
<name>A0A1C7WT13_9BACT</name>
<dbReference type="Proteomes" id="UP000092987">
    <property type="component" value="Unassembled WGS sequence"/>
</dbReference>
<reference evidence="2 3" key="1">
    <citation type="submission" date="2015-10" db="EMBL/GenBank/DDBJ databases">
        <authorList>
            <person name="Rovetto F.F."/>
            <person name="Cocolin L.L."/>
            <person name="Illeghems K.K."/>
            <person name="Van Nieuwerbuegh F.F."/>
            <person name="Houf K.K."/>
        </authorList>
    </citation>
    <scope>NUCLEOTIDE SEQUENCE [LARGE SCALE GENOMIC DNA]</scope>
    <source>
        <strain evidence="2 3">LMG 24486</strain>
    </source>
</reference>
<gene>
    <name evidence="2" type="ORF">AA347_01095</name>
</gene>
<sequence length="287" mass="34233">MKKLLLVLVFIAFSSANELPMPKFESLAEEAAYVKKQKEEQERKKQLNMLTEEQYYLAIDEYFSLVIRFFDKYALKKSDSLKTIDEKYKNREKLYEELQEDGKIIKDMREKLILDSKYYSYTTTSIYKKKEKEFSSKYISKEYIDYLSEFGSFSFENNIIYSLPRYELYIKACYSSYESRQSELIKQKEKIEKQKREEEKEKKDRAKVKKSCDKWLANAKKEVNKLGIGDNVVKMKDGKATVVFTIKSVEKNKFLLYNSFYGQFYDDKSNYIPRYAIDSAPSAYCYN</sequence>
<comment type="caution">
    <text evidence="2">The sequence shown here is derived from an EMBL/GenBank/DDBJ whole genome shotgun (WGS) entry which is preliminary data.</text>
</comment>
<evidence type="ECO:0000256" key="1">
    <source>
        <dbReference type="SAM" id="Coils"/>
    </source>
</evidence>
<dbReference type="EMBL" id="LLKQ01000001">
    <property type="protein sequence ID" value="OCL95622.1"/>
    <property type="molecule type" value="Genomic_DNA"/>
</dbReference>
<organism evidence="2 3">
    <name type="scientific">Aliarcobacter thereius LMG 24486</name>
    <dbReference type="NCBI Taxonomy" id="1032240"/>
    <lineage>
        <taxon>Bacteria</taxon>
        <taxon>Pseudomonadati</taxon>
        <taxon>Campylobacterota</taxon>
        <taxon>Epsilonproteobacteria</taxon>
        <taxon>Campylobacterales</taxon>
        <taxon>Arcobacteraceae</taxon>
        <taxon>Aliarcobacter</taxon>
    </lineage>
</organism>